<comment type="caution">
    <text evidence="1">The sequence shown here is derived from an EMBL/GenBank/DDBJ whole genome shotgun (WGS) entry which is preliminary data.</text>
</comment>
<dbReference type="Proteomes" id="UP001430953">
    <property type="component" value="Unassembled WGS sequence"/>
</dbReference>
<sequence>MARKLHKANIKYSECISQSRNCCKLFFKSKLETNNISNPILEELHLEAFIPQLLLYSPLCPPPFSFVPEEAEFLDEDDSVSLSELDFQDPSNSLDPSIKLLEDHEESSEIKDLLLKLFRRTSTP</sequence>
<keyword evidence="2" id="KW-1185">Reference proteome</keyword>
<dbReference type="EMBL" id="JADYXP020000009">
    <property type="protein sequence ID" value="KAL0116431.1"/>
    <property type="molecule type" value="Genomic_DNA"/>
</dbReference>
<accession>A0AAW2FPX3</accession>
<dbReference type="AlphaFoldDB" id="A0AAW2FPX3"/>
<reference evidence="1 2" key="1">
    <citation type="submission" date="2023-03" db="EMBL/GenBank/DDBJ databases">
        <title>High recombination rates correlate with genetic variation in Cardiocondyla obscurior ants.</title>
        <authorList>
            <person name="Errbii M."/>
        </authorList>
    </citation>
    <scope>NUCLEOTIDE SEQUENCE [LARGE SCALE GENOMIC DNA]</scope>
    <source>
        <strain evidence="1">Alpha-2009</strain>
        <tissue evidence="1">Whole body</tissue>
    </source>
</reference>
<organism evidence="1 2">
    <name type="scientific">Cardiocondyla obscurior</name>
    <dbReference type="NCBI Taxonomy" id="286306"/>
    <lineage>
        <taxon>Eukaryota</taxon>
        <taxon>Metazoa</taxon>
        <taxon>Ecdysozoa</taxon>
        <taxon>Arthropoda</taxon>
        <taxon>Hexapoda</taxon>
        <taxon>Insecta</taxon>
        <taxon>Pterygota</taxon>
        <taxon>Neoptera</taxon>
        <taxon>Endopterygota</taxon>
        <taxon>Hymenoptera</taxon>
        <taxon>Apocrita</taxon>
        <taxon>Aculeata</taxon>
        <taxon>Formicoidea</taxon>
        <taxon>Formicidae</taxon>
        <taxon>Myrmicinae</taxon>
        <taxon>Cardiocondyla</taxon>
    </lineage>
</organism>
<name>A0AAW2FPX3_9HYME</name>
<protein>
    <submittedName>
        <fullName evidence="1">Uncharacterized protein</fullName>
    </submittedName>
</protein>
<evidence type="ECO:0000313" key="2">
    <source>
        <dbReference type="Proteomes" id="UP001430953"/>
    </source>
</evidence>
<proteinExistence type="predicted"/>
<gene>
    <name evidence="1" type="ORF">PUN28_009816</name>
</gene>
<evidence type="ECO:0000313" key="1">
    <source>
        <dbReference type="EMBL" id="KAL0116431.1"/>
    </source>
</evidence>